<proteinExistence type="predicted"/>
<name>A0A7C8N0U5_9PEZI</name>
<keyword evidence="3" id="KW-1185">Reference proteome</keyword>
<feature type="compositionally biased region" description="Low complexity" evidence="1">
    <location>
        <begin position="132"/>
        <end position="147"/>
    </location>
</feature>
<dbReference type="OrthoDB" id="4590707at2759"/>
<organism evidence="2 3">
    <name type="scientific">Xylaria multiplex</name>
    <dbReference type="NCBI Taxonomy" id="323545"/>
    <lineage>
        <taxon>Eukaryota</taxon>
        <taxon>Fungi</taxon>
        <taxon>Dikarya</taxon>
        <taxon>Ascomycota</taxon>
        <taxon>Pezizomycotina</taxon>
        <taxon>Sordariomycetes</taxon>
        <taxon>Xylariomycetidae</taxon>
        <taxon>Xylariales</taxon>
        <taxon>Xylariaceae</taxon>
        <taxon>Xylaria</taxon>
    </lineage>
</organism>
<feature type="compositionally biased region" description="Low complexity" evidence="1">
    <location>
        <begin position="179"/>
        <end position="192"/>
    </location>
</feature>
<dbReference type="InParanoid" id="A0A7C8N0U5"/>
<dbReference type="AlphaFoldDB" id="A0A7C8N0U5"/>
<evidence type="ECO:0000313" key="3">
    <source>
        <dbReference type="Proteomes" id="UP000481858"/>
    </source>
</evidence>
<dbReference type="EMBL" id="WUBL01000002">
    <property type="protein sequence ID" value="KAF2973293.1"/>
    <property type="molecule type" value="Genomic_DNA"/>
</dbReference>
<dbReference type="Proteomes" id="UP000481858">
    <property type="component" value="Unassembled WGS sequence"/>
</dbReference>
<reference evidence="2 3" key="1">
    <citation type="submission" date="2019-12" db="EMBL/GenBank/DDBJ databases">
        <title>Draft genome sequence of the ascomycete Xylaria multiplex DSM 110363.</title>
        <authorList>
            <person name="Buettner E."/>
            <person name="Kellner H."/>
        </authorList>
    </citation>
    <scope>NUCLEOTIDE SEQUENCE [LARGE SCALE GENOMIC DNA]</scope>
    <source>
        <strain evidence="2 3">DSM 110363</strain>
    </source>
</reference>
<gene>
    <name evidence="2" type="ORF">GQX73_g334</name>
</gene>
<protein>
    <submittedName>
        <fullName evidence="2">Uncharacterized protein</fullName>
    </submittedName>
</protein>
<comment type="caution">
    <text evidence="2">The sequence shown here is derived from an EMBL/GenBank/DDBJ whole genome shotgun (WGS) entry which is preliminary data.</text>
</comment>
<feature type="region of interest" description="Disordered" evidence="1">
    <location>
        <begin position="73"/>
        <end position="218"/>
    </location>
</feature>
<evidence type="ECO:0000313" key="2">
    <source>
        <dbReference type="EMBL" id="KAF2973293.1"/>
    </source>
</evidence>
<evidence type="ECO:0000256" key="1">
    <source>
        <dbReference type="SAM" id="MobiDB-lite"/>
    </source>
</evidence>
<feature type="compositionally biased region" description="Basic and acidic residues" evidence="1">
    <location>
        <begin position="89"/>
        <end position="105"/>
    </location>
</feature>
<feature type="compositionally biased region" description="Basic and acidic residues" evidence="1">
    <location>
        <begin position="193"/>
        <end position="218"/>
    </location>
</feature>
<accession>A0A7C8N0U5</accession>
<sequence>MSFAGRILTQRSFALRSLTRRRAVCAHHPALVLRRGYASAHGAAQKPSDTPWLVSGVGLTVVGLAYIMSGNPAPSDAHGPKSAHASAGHHKEEKEKEKENKEKPTEAPSSEPESKPESESASESQQDKKPAADAPKGAADPSAPDKASQVGQAVPPPPADAETKQGHEETVETARAGETKPATTSSTAPSKKTATEDPPKEPKKGDNEAVQKKGSSKD</sequence>
<feature type="compositionally biased region" description="Basic and acidic residues" evidence="1">
    <location>
        <begin position="161"/>
        <end position="178"/>
    </location>
</feature>